<feature type="compositionally biased region" description="Basic and acidic residues" evidence="1">
    <location>
        <begin position="1151"/>
        <end position="1172"/>
    </location>
</feature>
<feature type="compositionally biased region" description="Basic and acidic residues" evidence="1">
    <location>
        <begin position="509"/>
        <end position="519"/>
    </location>
</feature>
<feature type="compositionally biased region" description="Basic and acidic residues" evidence="1">
    <location>
        <begin position="1078"/>
        <end position="1088"/>
    </location>
</feature>
<dbReference type="InterPro" id="IPR053036">
    <property type="entry name" value="CellCycle_DNARepair_Reg"/>
</dbReference>
<evidence type="ECO:0000313" key="4">
    <source>
        <dbReference type="Proteomes" id="UP000053647"/>
    </source>
</evidence>
<feature type="region of interest" description="Disordered" evidence="1">
    <location>
        <begin position="509"/>
        <end position="1111"/>
    </location>
</feature>
<sequence length="1378" mass="149841">MAVFDGIHYTLSPSVPPTRRHELSSILDLNGATNAPPHTHLVALAGSHSLNDKLSADQPNATLKIVSDRWVDRSVVMGKIQPEQYYSPEPAMIFSGIVACATDLPASDLEVLSAGITALGGQWRIGLTRDVTHLFALRPGTDKVYNTALHFAPQTHMSILTPHWFDDSVRLGRRLPEAPYAWPDPPVLRPGAMLAIEDDQGVTDSKRKRKKAADAEVLGEEGASVSIEGEKDRVWGGRRILLSHSLELGKGSREAVEAGIRRAGGVLVRIHATGDEQDAEEKAVDECDILVTRWRSGKAYFKAVRASLIIGTLTWLFGVESSGTLHSPLDSLLWYPVPRGGITGLVDREISLTNYTGAARDYLKRLILLMGGKFTPSMSARNMVLVAGFQPSPKTTRALAWSIPIVNHTWLEDCFVEWRALTVGLERYIVFPPGVDFGKMLTTGNNESFANATTPMVSGGALPGGRGVGTIDVDFEEARDDTYAEELEAGEKGTVGLSENDVAVRGVNKEKPHAADETSSRSAKPTPPTRPKVGPASGMVVDQVIQIPDDDEGDLDEGLVKRKGRTKSGSVKPSVSKPKSTASTAKPRGASKPTPFRGPPPGTSTSARDVREIEEVITIDPCDENEFVPAAQNDFVMGDGDGDNVHSMDANGDLEEHQPRPTLKALKSKSKTAPGSDAQGRDRPKKSGPADEGSAEEDAEAGGVKGRLTRAESPPRELRSSAQPIKYPSPYRPKPNLVRRSLASSAALRSGAESEPEVQMEDPEAANFKTDQRAPSMSKLGSSSRARLKGKVNAAESDSDSELSAPPPRRPAGTTTTPIKSGMKPKPKLTAKRTEDDQDESDDDAYVRPVRGKGIEKRKEKDESKNKATTSKLKAEDVTTEKSMPRSPARSPSPTPPTKSIRTPKRTLSVIIPPVPKDYFSPSGDKGAESSANGARAKPTEVTRTTSIRAAAAEASTSATKRAKPSPANISTSTPGKGLKHSAAKSKLGRAAAEFELENEISMVVDSPLTTSTARGGSKRNAANKASTKLREEIMPDVINFEKQRKNEKRRRSRGGESVISLEDDEGERERERKKRRLEKDRPRENGKGKAKKRVSDDEEEDEEAEVEDVISIPKEKAKPVKGVKGKTKAPAAKGFDEEMDERFVKSKVKGPQEQKEVSKTKTEGPSRARHSDATAVRLMTTGVTLSDDIIKRLTKLGIKMTTKPTDCTHLIAKGVVRTEKFLCAMSVTPHVLTEEWANATAKTNKLLPEDEYLVSDPVAEKKWNFKFSESIERSKGPDGGSNLFNQMTFYVTPKVSVDIKLLKNVVSAGGGQVQTAKPTVRILKGKENRYVVSCPEDISIWRPLAQEGYKIYSTELILQSVMKQDIDWKNKEYIVTE</sequence>
<reference evidence="4" key="2">
    <citation type="submission" date="2015-01" db="EMBL/GenBank/DDBJ databases">
        <title>Evolutionary Origins and Diversification of the Mycorrhizal Mutualists.</title>
        <authorList>
            <consortium name="DOE Joint Genome Institute"/>
            <consortium name="Mycorrhizal Genomics Consortium"/>
            <person name="Kohler A."/>
            <person name="Kuo A."/>
            <person name="Nagy L.G."/>
            <person name="Floudas D."/>
            <person name="Copeland A."/>
            <person name="Barry K.W."/>
            <person name="Cichocki N."/>
            <person name="Veneault-Fourrey C."/>
            <person name="LaButti K."/>
            <person name="Lindquist E.A."/>
            <person name="Lipzen A."/>
            <person name="Lundell T."/>
            <person name="Morin E."/>
            <person name="Murat C."/>
            <person name="Riley R."/>
            <person name="Ohm R."/>
            <person name="Sun H."/>
            <person name="Tunlid A."/>
            <person name="Henrissat B."/>
            <person name="Grigoriev I.V."/>
            <person name="Hibbett D.S."/>
            <person name="Martin F."/>
        </authorList>
    </citation>
    <scope>NUCLEOTIDE SEQUENCE [LARGE SCALE GENOMIC DNA]</scope>
    <source>
        <strain evidence="4">ATCC 200175</strain>
    </source>
</reference>
<dbReference type="EMBL" id="KN819335">
    <property type="protein sequence ID" value="KIJ15848.1"/>
    <property type="molecule type" value="Genomic_DNA"/>
</dbReference>
<dbReference type="GO" id="GO:1990683">
    <property type="term" value="P:DNA double-strand break attachment to nuclear envelope"/>
    <property type="evidence" value="ECO:0007669"/>
    <property type="project" value="TreeGrafter"/>
</dbReference>
<dbReference type="GO" id="GO:0035361">
    <property type="term" value="C:Cul8-RING ubiquitin ligase complex"/>
    <property type="evidence" value="ECO:0007669"/>
    <property type="project" value="TreeGrafter"/>
</dbReference>
<reference evidence="3 4" key="1">
    <citation type="submission" date="2014-06" db="EMBL/GenBank/DDBJ databases">
        <authorList>
            <consortium name="DOE Joint Genome Institute"/>
            <person name="Kuo A."/>
            <person name="Kohler A."/>
            <person name="Nagy L.G."/>
            <person name="Floudas D."/>
            <person name="Copeland A."/>
            <person name="Barry K.W."/>
            <person name="Cichocki N."/>
            <person name="Veneault-Fourrey C."/>
            <person name="LaButti K."/>
            <person name="Lindquist E.A."/>
            <person name="Lipzen A."/>
            <person name="Lundell T."/>
            <person name="Morin E."/>
            <person name="Murat C."/>
            <person name="Sun H."/>
            <person name="Tunlid A."/>
            <person name="Henrissat B."/>
            <person name="Grigoriev I.V."/>
            <person name="Hibbett D.S."/>
            <person name="Martin F."/>
            <person name="Nordberg H.P."/>
            <person name="Cantor M.N."/>
            <person name="Hua S.X."/>
        </authorList>
    </citation>
    <scope>NUCLEOTIDE SEQUENCE [LARGE SCALE GENOMIC DNA]</scope>
    <source>
        <strain evidence="3 4">ATCC 200175</strain>
    </source>
</reference>
<feature type="compositionally biased region" description="Acidic residues" evidence="1">
    <location>
        <begin position="1097"/>
        <end position="1109"/>
    </location>
</feature>
<feature type="compositionally biased region" description="Basic residues" evidence="1">
    <location>
        <begin position="978"/>
        <end position="988"/>
    </location>
</feature>
<feature type="domain" description="BRCT" evidence="2">
    <location>
        <begin position="1"/>
        <end position="88"/>
    </location>
</feature>
<dbReference type="InterPro" id="IPR001357">
    <property type="entry name" value="BRCT_dom"/>
</dbReference>
<feature type="compositionally biased region" description="Basic and acidic residues" evidence="1">
    <location>
        <begin position="853"/>
        <end position="866"/>
    </location>
</feature>
<dbReference type="CDD" id="cd18436">
    <property type="entry name" value="BRCT_BRC1_like_rpt2"/>
    <property type="match status" value="1"/>
</dbReference>
<accession>A0A0C9TZJ2</accession>
<feature type="domain" description="BRCT" evidence="2">
    <location>
        <begin position="1188"/>
        <end position="1255"/>
    </location>
</feature>
<feature type="compositionally biased region" description="Acidic residues" evidence="1">
    <location>
        <begin position="548"/>
        <end position="557"/>
    </location>
</feature>
<feature type="compositionally biased region" description="Low complexity" evidence="1">
    <location>
        <begin position="738"/>
        <end position="750"/>
    </location>
</feature>
<gene>
    <name evidence="3" type="ORF">PAXINDRAFT_114283</name>
</gene>
<name>A0A0C9TZJ2_PAXIN</name>
<evidence type="ECO:0000313" key="3">
    <source>
        <dbReference type="EMBL" id="KIJ15848.1"/>
    </source>
</evidence>
<protein>
    <recommendedName>
        <fullName evidence="2">BRCT domain-containing protein</fullName>
    </recommendedName>
</protein>
<dbReference type="Pfam" id="PF16589">
    <property type="entry name" value="BRCT_2"/>
    <property type="match status" value="1"/>
</dbReference>
<dbReference type="CDD" id="cd18432">
    <property type="entry name" value="BRCT_PAXIP1_rpt6_like"/>
    <property type="match status" value="1"/>
</dbReference>
<dbReference type="Pfam" id="PF12738">
    <property type="entry name" value="PTCB-BRCT"/>
    <property type="match status" value="1"/>
</dbReference>
<dbReference type="SMART" id="SM00292">
    <property type="entry name" value="BRCT"/>
    <property type="match status" value="5"/>
</dbReference>
<dbReference type="HOGENOM" id="CLU_002149_1_0_1"/>
<feature type="compositionally biased region" description="Basic and acidic residues" evidence="1">
    <location>
        <begin position="1029"/>
        <end position="1045"/>
    </location>
</feature>
<feature type="compositionally biased region" description="Low complexity" evidence="1">
    <location>
        <begin position="567"/>
        <end position="587"/>
    </location>
</feature>
<organism evidence="3 4">
    <name type="scientific">Paxillus involutus ATCC 200175</name>
    <dbReference type="NCBI Taxonomy" id="664439"/>
    <lineage>
        <taxon>Eukaryota</taxon>
        <taxon>Fungi</taxon>
        <taxon>Dikarya</taxon>
        <taxon>Basidiomycota</taxon>
        <taxon>Agaricomycotina</taxon>
        <taxon>Agaricomycetes</taxon>
        <taxon>Agaricomycetidae</taxon>
        <taxon>Boletales</taxon>
        <taxon>Paxilineae</taxon>
        <taxon>Paxillaceae</taxon>
        <taxon>Paxillus</taxon>
    </lineage>
</organism>
<dbReference type="PROSITE" id="PS50172">
    <property type="entry name" value="BRCT"/>
    <property type="match status" value="4"/>
</dbReference>
<evidence type="ECO:0000259" key="2">
    <source>
        <dbReference type="PROSITE" id="PS50172"/>
    </source>
</evidence>
<dbReference type="CDD" id="cd17743">
    <property type="entry name" value="BRCT_BRC1_like_rpt5"/>
    <property type="match status" value="1"/>
</dbReference>
<feature type="compositionally biased region" description="Basic and acidic residues" evidence="1">
    <location>
        <begin position="873"/>
        <end position="884"/>
    </location>
</feature>
<feature type="compositionally biased region" description="Low complexity" evidence="1">
    <location>
        <begin position="943"/>
        <end position="960"/>
    </location>
</feature>
<dbReference type="Proteomes" id="UP000053647">
    <property type="component" value="Unassembled WGS sequence"/>
</dbReference>
<dbReference type="GO" id="GO:0005634">
    <property type="term" value="C:nucleus"/>
    <property type="evidence" value="ECO:0007669"/>
    <property type="project" value="TreeGrafter"/>
</dbReference>
<dbReference type="PANTHER" id="PTHR47667">
    <property type="entry name" value="REGULATOR OF TY1 TRANSPOSITION PROTEIN 107"/>
    <property type="match status" value="1"/>
</dbReference>
<feature type="domain" description="BRCT" evidence="2">
    <location>
        <begin position="360"/>
        <end position="421"/>
    </location>
</feature>
<keyword evidence="4" id="KW-1185">Reference proteome</keyword>
<dbReference type="InterPro" id="IPR036420">
    <property type="entry name" value="BRCT_dom_sf"/>
</dbReference>
<dbReference type="OrthoDB" id="342264at2759"/>
<feature type="compositionally biased region" description="Acidic residues" evidence="1">
    <location>
        <begin position="615"/>
        <end position="626"/>
    </location>
</feature>
<proteinExistence type="predicted"/>
<feature type="domain" description="BRCT" evidence="2">
    <location>
        <begin position="89"/>
        <end position="182"/>
    </location>
</feature>
<feature type="compositionally biased region" description="Polar residues" evidence="1">
    <location>
        <begin position="773"/>
        <end position="785"/>
    </location>
</feature>
<dbReference type="Pfam" id="PF16770">
    <property type="entry name" value="RTT107_BRCT_5"/>
    <property type="match status" value="1"/>
</dbReference>
<feature type="compositionally biased region" description="Acidic residues" evidence="1">
    <location>
        <begin position="754"/>
        <end position="764"/>
    </location>
</feature>
<feature type="region of interest" description="Disordered" evidence="1">
    <location>
        <begin position="1145"/>
        <end position="1172"/>
    </location>
</feature>
<dbReference type="Gene3D" id="3.40.50.10190">
    <property type="entry name" value="BRCT domain"/>
    <property type="match status" value="5"/>
</dbReference>
<dbReference type="SUPFAM" id="SSF52113">
    <property type="entry name" value="BRCT domain"/>
    <property type="match status" value="4"/>
</dbReference>
<evidence type="ECO:0000256" key="1">
    <source>
        <dbReference type="SAM" id="MobiDB-lite"/>
    </source>
</evidence>
<dbReference type="GO" id="GO:0006302">
    <property type="term" value="P:double-strand break repair"/>
    <property type="evidence" value="ECO:0007669"/>
    <property type="project" value="TreeGrafter"/>
</dbReference>
<dbReference type="PANTHER" id="PTHR47667:SF1">
    <property type="entry name" value="REGULATOR OF TY1 TRANSPOSITION PROTEIN 107"/>
    <property type="match status" value="1"/>
</dbReference>
<feature type="compositionally biased region" description="Basic and acidic residues" evidence="1">
    <location>
        <begin position="709"/>
        <end position="719"/>
    </location>
</feature>